<accession>A0A834JT21</accession>
<evidence type="ECO:0000313" key="3">
    <source>
        <dbReference type="Proteomes" id="UP000614350"/>
    </source>
</evidence>
<organism evidence="2 3">
    <name type="scientific">Vespula vulgaris</name>
    <name type="common">Yellow jacket</name>
    <name type="synonym">Wasp</name>
    <dbReference type="NCBI Taxonomy" id="7454"/>
    <lineage>
        <taxon>Eukaryota</taxon>
        <taxon>Metazoa</taxon>
        <taxon>Ecdysozoa</taxon>
        <taxon>Arthropoda</taxon>
        <taxon>Hexapoda</taxon>
        <taxon>Insecta</taxon>
        <taxon>Pterygota</taxon>
        <taxon>Neoptera</taxon>
        <taxon>Endopterygota</taxon>
        <taxon>Hymenoptera</taxon>
        <taxon>Apocrita</taxon>
        <taxon>Aculeata</taxon>
        <taxon>Vespoidea</taxon>
        <taxon>Vespidae</taxon>
        <taxon>Vespinae</taxon>
        <taxon>Vespula</taxon>
    </lineage>
</organism>
<evidence type="ECO:0000256" key="1">
    <source>
        <dbReference type="SAM" id="MobiDB-lite"/>
    </source>
</evidence>
<feature type="region of interest" description="Disordered" evidence="1">
    <location>
        <begin position="18"/>
        <end position="51"/>
    </location>
</feature>
<keyword evidence="3" id="KW-1185">Reference proteome</keyword>
<protein>
    <submittedName>
        <fullName evidence="2">Uncharacterized protein</fullName>
    </submittedName>
</protein>
<dbReference type="AlphaFoldDB" id="A0A834JT21"/>
<dbReference type="EMBL" id="JACSEA010000009">
    <property type="protein sequence ID" value="KAF7392967.1"/>
    <property type="molecule type" value="Genomic_DNA"/>
</dbReference>
<reference evidence="2" key="1">
    <citation type="journal article" date="2020" name="G3 (Bethesda)">
        <title>High-Quality Assemblies for Three Invasive Social Wasps from the &lt;i&gt;Vespula&lt;/i&gt; Genus.</title>
        <authorList>
            <person name="Harrop T.W.R."/>
            <person name="Guhlin J."/>
            <person name="McLaughlin G.M."/>
            <person name="Permina E."/>
            <person name="Stockwell P."/>
            <person name="Gilligan J."/>
            <person name="Le Lec M.F."/>
            <person name="Gruber M.A.M."/>
            <person name="Quinn O."/>
            <person name="Lovegrove M."/>
            <person name="Duncan E.J."/>
            <person name="Remnant E.J."/>
            <person name="Van Eeckhoven J."/>
            <person name="Graham B."/>
            <person name="Knapp R.A."/>
            <person name="Langford K.W."/>
            <person name="Kronenberg Z."/>
            <person name="Press M.O."/>
            <person name="Eacker S.M."/>
            <person name="Wilson-Rankin E.E."/>
            <person name="Purcell J."/>
            <person name="Lester P.J."/>
            <person name="Dearden P.K."/>
        </authorList>
    </citation>
    <scope>NUCLEOTIDE SEQUENCE</scope>
    <source>
        <strain evidence="2">Marl-1</strain>
    </source>
</reference>
<sequence length="124" mass="13874">MFFCRLIKAPAPGKKKTAASWLRKGGSAAGRDAEAEEADGGNGASEIKREKEREEKLVSYRSLVFHELLSQEEEILSMEKVGLLGCYKNRDALDWSDIGMNPLLSYEKDRQCFERTKSQSVAGQ</sequence>
<evidence type="ECO:0000313" key="2">
    <source>
        <dbReference type="EMBL" id="KAF7392967.1"/>
    </source>
</evidence>
<proteinExistence type="predicted"/>
<comment type="caution">
    <text evidence="2">The sequence shown here is derived from an EMBL/GenBank/DDBJ whole genome shotgun (WGS) entry which is preliminary data.</text>
</comment>
<gene>
    <name evidence="2" type="ORF">HZH66_008800</name>
</gene>
<name>A0A834JT21_VESVU</name>
<dbReference type="Proteomes" id="UP000614350">
    <property type="component" value="Unassembled WGS sequence"/>
</dbReference>